<accession>A0A328DSL1</accession>
<dbReference type="EMBL" id="NQVE01000097">
    <property type="protein sequence ID" value="RAL48652.1"/>
    <property type="molecule type" value="Genomic_DNA"/>
</dbReference>
<dbReference type="InterPro" id="IPR018247">
    <property type="entry name" value="EF_Hand_1_Ca_BS"/>
</dbReference>
<reference evidence="6 7" key="1">
    <citation type="submission" date="2018-06" db="EMBL/GenBank/DDBJ databases">
        <title>The Genome of Cuscuta australis (Dodder) Provides Insight into the Evolution of Plant Parasitism.</title>
        <authorList>
            <person name="Liu H."/>
        </authorList>
    </citation>
    <scope>NUCLEOTIDE SEQUENCE [LARGE SCALE GENOMIC DNA]</scope>
    <source>
        <strain evidence="7">cv. Yunnan</strain>
        <tissue evidence="6">Vines</tissue>
    </source>
</reference>
<proteinExistence type="predicted"/>
<dbReference type="FunFam" id="1.10.238.10:FF:000001">
    <property type="entry name" value="Calmodulin 1"/>
    <property type="match status" value="1"/>
</dbReference>
<dbReference type="PROSITE" id="PS00018">
    <property type="entry name" value="EF_HAND_1"/>
    <property type="match status" value="4"/>
</dbReference>
<keyword evidence="3" id="KW-0106">Calcium</keyword>
<name>A0A328DSL1_9ASTE</name>
<dbReference type="Pfam" id="PF13499">
    <property type="entry name" value="EF-hand_7"/>
    <property type="match status" value="2"/>
</dbReference>
<dbReference type="SUPFAM" id="SSF47473">
    <property type="entry name" value="EF-hand"/>
    <property type="match status" value="1"/>
</dbReference>
<evidence type="ECO:0000313" key="7">
    <source>
        <dbReference type="Proteomes" id="UP000249390"/>
    </source>
</evidence>
<dbReference type="InterPro" id="IPR039647">
    <property type="entry name" value="EF_hand_pair_protein_CML-like"/>
</dbReference>
<feature type="compositionally biased region" description="Low complexity" evidence="4">
    <location>
        <begin position="19"/>
        <end position="37"/>
    </location>
</feature>
<dbReference type="SMART" id="SM00054">
    <property type="entry name" value="EFh"/>
    <property type="match status" value="4"/>
</dbReference>
<comment type="caution">
    <text evidence="6">The sequence shown here is derived from an EMBL/GenBank/DDBJ whole genome shotgun (WGS) entry which is preliminary data.</text>
</comment>
<evidence type="ECO:0000256" key="4">
    <source>
        <dbReference type="SAM" id="MobiDB-lite"/>
    </source>
</evidence>
<evidence type="ECO:0000256" key="1">
    <source>
        <dbReference type="ARBA" id="ARBA00022723"/>
    </source>
</evidence>
<keyword evidence="2" id="KW-0677">Repeat</keyword>
<evidence type="ECO:0000259" key="5">
    <source>
        <dbReference type="PROSITE" id="PS50222"/>
    </source>
</evidence>
<feature type="region of interest" description="Disordered" evidence="4">
    <location>
        <begin position="1"/>
        <end position="56"/>
    </location>
</feature>
<protein>
    <recommendedName>
        <fullName evidence="5">EF-hand domain-containing protein</fullName>
    </recommendedName>
</protein>
<dbReference type="InterPro" id="IPR002048">
    <property type="entry name" value="EF_hand_dom"/>
</dbReference>
<dbReference type="AlphaFoldDB" id="A0A328DSL1"/>
<keyword evidence="1" id="KW-0479">Metal-binding</keyword>
<feature type="domain" description="EF-hand" evidence="5">
    <location>
        <begin position="72"/>
        <end position="107"/>
    </location>
</feature>
<organism evidence="6 7">
    <name type="scientific">Cuscuta australis</name>
    <dbReference type="NCBI Taxonomy" id="267555"/>
    <lineage>
        <taxon>Eukaryota</taxon>
        <taxon>Viridiplantae</taxon>
        <taxon>Streptophyta</taxon>
        <taxon>Embryophyta</taxon>
        <taxon>Tracheophyta</taxon>
        <taxon>Spermatophyta</taxon>
        <taxon>Magnoliopsida</taxon>
        <taxon>eudicotyledons</taxon>
        <taxon>Gunneridae</taxon>
        <taxon>Pentapetalae</taxon>
        <taxon>asterids</taxon>
        <taxon>lamiids</taxon>
        <taxon>Solanales</taxon>
        <taxon>Convolvulaceae</taxon>
        <taxon>Cuscuteae</taxon>
        <taxon>Cuscuta</taxon>
        <taxon>Cuscuta subgen. Grammica</taxon>
        <taxon>Cuscuta sect. Cleistogrammica</taxon>
    </lineage>
</organism>
<dbReference type="InterPro" id="IPR011992">
    <property type="entry name" value="EF-hand-dom_pair"/>
</dbReference>
<evidence type="ECO:0000313" key="6">
    <source>
        <dbReference type="EMBL" id="RAL48652.1"/>
    </source>
</evidence>
<dbReference type="PANTHER" id="PTHR10891">
    <property type="entry name" value="EF-HAND CALCIUM-BINDING DOMAIN CONTAINING PROTEIN"/>
    <property type="match status" value="1"/>
</dbReference>
<feature type="domain" description="EF-hand" evidence="5">
    <location>
        <begin position="182"/>
        <end position="215"/>
    </location>
</feature>
<keyword evidence="7" id="KW-1185">Reference proteome</keyword>
<evidence type="ECO:0000256" key="2">
    <source>
        <dbReference type="ARBA" id="ARBA00022737"/>
    </source>
</evidence>
<dbReference type="Gene3D" id="1.10.238.10">
    <property type="entry name" value="EF-hand"/>
    <property type="match status" value="2"/>
</dbReference>
<evidence type="ECO:0000256" key="3">
    <source>
        <dbReference type="ARBA" id="ARBA00022837"/>
    </source>
</evidence>
<feature type="domain" description="EF-hand" evidence="5">
    <location>
        <begin position="145"/>
        <end position="180"/>
    </location>
</feature>
<dbReference type="PROSITE" id="PS50222">
    <property type="entry name" value="EF_HAND_2"/>
    <property type="match status" value="4"/>
</dbReference>
<gene>
    <name evidence="6" type="ORF">DM860_000972</name>
</gene>
<dbReference type="GO" id="GO:0005509">
    <property type="term" value="F:calcium ion binding"/>
    <property type="evidence" value="ECO:0007669"/>
    <property type="project" value="InterPro"/>
</dbReference>
<feature type="compositionally biased region" description="Polar residues" evidence="4">
    <location>
        <begin position="38"/>
        <end position="52"/>
    </location>
</feature>
<feature type="domain" description="EF-hand" evidence="5">
    <location>
        <begin position="109"/>
        <end position="144"/>
    </location>
</feature>
<sequence>MKLIRTISNPGKLFRSLKSRSASGSDGPSSSSSDSDSQTGCKKTGGLTTPTSVLPAVPDEISSGDWSGISAGVYSDLVQAFKLIDRDDDGKIGGEELAALLRRVGADPPSEEELRMMLTDVDRDGDGFITLEDFCALRSAFAPPSCDSELRDAFDFFDADHDGKITAEELFSVFRTIGDAVCTIEDCRRMITGVDKNGDGFVCFEDFSRMMELQR</sequence>
<dbReference type="CDD" id="cd00051">
    <property type="entry name" value="EFh"/>
    <property type="match status" value="2"/>
</dbReference>
<dbReference type="Proteomes" id="UP000249390">
    <property type="component" value="Unassembled WGS sequence"/>
</dbReference>